<organism evidence="2 3">
    <name type="scientific">Gracilibacillus boraciitolerans JCM 21714</name>
    <dbReference type="NCBI Taxonomy" id="1298598"/>
    <lineage>
        <taxon>Bacteria</taxon>
        <taxon>Bacillati</taxon>
        <taxon>Bacillota</taxon>
        <taxon>Bacilli</taxon>
        <taxon>Bacillales</taxon>
        <taxon>Bacillaceae</taxon>
        <taxon>Gracilibacillus</taxon>
    </lineage>
</organism>
<feature type="transmembrane region" description="Helical" evidence="1">
    <location>
        <begin position="114"/>
        <end position="132"/>
    </location>
</feature>
<feature type="transmembrane region" description="Helical" evidence="1">
    <location>
        <begin position="43"/>
        <end position="63"/>
    </location>
</feature>
<reference evidence="2 3" key="1">
    <citation type="journal article" date="2014" name="Genome Announc.">
        <title>Draft Genome Sequence of the Boron-Tolerant and Moderately Halotolerant Bacterium Gracilibacillus boraciitolerans JCM 21714T.</title>
        <authorList>
            <person name="Ahmed I."/>
            <person name="Oshima K."/>
            <person name="Suda W."/>
            <person name="Kitamura K."/>
            <person name="Iida T."/>
            <person name="Ohmori Y."/>
            <person name="Fujiwara T."/>
            <person name="Hattori M."/>
            <person name="Ohkuma M."/>
        </authorList>
    </citation>
    <scope>NUCLEOTIDE SEQUENCE [LARGE SCALE GENOMIC DNA]</scope>
    <source>
        <strain evidence="2 3">JCM 21714</strain>
    </source>
</reference>
<dbReference type="eggNOG" id="COG4956">
    <property type="taxonomic scope" value="Bacteria"/>
</dbReference>
<feature type="transmembrane region" description="Helical" evidence="1">
    <location>
        <begin position="83"/>
        <end position="102"/>
    </location>
</feature>
<dbReference type="STRING" id="1298598.JCM21714_2891"/>
<feature type="transmembrane region" description="Helical" evidence="1">
    <location>
        <begin position="7"/>
        <end position="23"/>
    </location>
</feature>
<dbReference type="Proteomes" id="UP000019102">
    <property type="component" value="Unassembled WGS sequence"/>
</dbReference>
<keyword evidence="1" id="KW-0812">Transmembrane</keyword>
<proteinExistence type="predicted"/>
<protein>
    <submittedName>
        <fullName evidence="2">Membrane-associated protein</fullName>
    </submittedName>
</protein>
<dbReference type="EMBL" id="BAVS01000015">
    <property type="protein sequence ID" value="GAE93786.1"/>
    <property type="molecule type" value="Genomic_DNA"/>
</dbReference>
<keyword evidence="3" id="KW-1185">Reference proteome</keyword>
<name>W4VKV2_9BACI</name>
<dbReference type="AlphaFoldDB" id="W4VKV2"/>
<evidence type="ECO:0000313" key="3">
    <source>
        <dbReference type="Proteomes" id="UP000019102"/>
    </source>
</evidence>
<gene>
    <name evidence="2" type="ORF">JCM21714_2891</name>
</gene>
<accession>W4VKV2</accession>
<evidence type="ECO:0000313" key="2">
    <source>
        <dbReference type="EMBL" id="GAE93786.1"/>
    </source>
</evidence>
<keyword evidence="1" id="KW-1133">Transmembrane helix</keyword>
<comment type="caution">
    <text evidence="2">The sequence shown here is derived from an EMBL/GenBank/DDBJ whole genome shotgun (WGS) entry which is preliminary data.</text>
</comment>
<sequence>MVLKRFVQIFFIIAGGTAGYLYVPNLLELIGFAQGTWITADYIGPYVGLVIGAIILFIFSLWISDYIVSFFNWIEEMLMKAPVADLLFGSLGIIIGLILAYFLNDPIQSIDIRVVSQVVPIFLSVLLAYFGFQVGFKRRDELLNFLRSPKGKKEKHQLQTKFH</sequence>
<keyword evidence="1" id="KW-0472">Membrane</keyword>
<evidence type="ECO:0000256" key="1">
    <source>
        <dbReference type="SAM" id="Phobius"/>
    </source>
</evidence>